<gene>
    <name evidence="1" type="ORF">QFC20_004645</name>
</gene>
<organism evidence="1 2">
    <name type="scientific">Naganishia adeliensis</name>
    <dbReference type="NCBI Taxonomy" id="92952"/>
    <lineage>
        <taxon>Eukaryota</taxon>
        <taxon>Fungi</taxon>
        <taxon>Dikarya</taxon>
        <taxon>Basidiomycota</taxon>
        <taxon>Agaricomycotina</taxon>
        <taxon>Tremellomycetes</taxon>
        <taxon>Filobasidiales</taxon>
        <taxon>Filobasidiaceae</taxon>
        <taxon>Naganishia</taxon>
    </lineage>
</organism>
<sequence length="686" mass="76162">MTTEIRQFPLQRFSIPSPKDRTSPAKIRNKELQWIHYADTEKDPLMLEIRTRTSPIPRASGARASGAAYAGYSHHGVVSTRDGTRDQCVVKVMCGNVCYRAMMQKELSIDEYRHAYESQRNSRNHDHPYDRESAYADDGEWQNERLPIVETIKVTVKPPAVAIKLLAPLQQLSSQRSVYKSAEDFTYDRFQLRFTSEADITTFLTTIYVHFPSLDPSIRIYHAQQPEPPAEFMAVSQGTQVYLPGDLAWRVNRRSDPVRNRGPESPMKRRKLNDENVYYGREESVDVGGAARGDRGDMLGHGQPQGSSMRPRGSPRYQIRPPSFDQDGFVKPLLPVYKPLPPAYIDTPTPANRIYHLKEVDPNRTSHQSYSSSPAFSSKRPLVVPDADDPFGPSHFSGSRYVSNPVQHKDLQESFKLPPLRHDTSPGPVEEESMKTMPTGLTQLEPQGQGHNNLSERQVDMAKEATPQRNVSSRSLREILAPETVSAPQENDGDMLPTMNQSGRAHEQKPRPEIYGDPLSRSLGLLVSSVKETSDVQQPTPEGNPKTSSETHSAQRNDGAQGAIPQLDTSTPGSVRVSEPNQAPLPKVAEPVPPAQEAGEAPREIARSTTTALSPSATVTAQITQASSLYALLPEELSHAINSILLEDGFVPFVERISGRYRELLAVQAHTDDEDNQITESGVGGI</sequence>
<comment type="caution">
    <text evidence="1">The sequence shown here is derived from an EMBL/GenBank/DDBJ whole genome shotgun (WGS) entry which is preliminary data.</text>
</comment>
<keyword evidence="2" id="KW-1185">Reference proteome</keyword>
<dbReference type="Proteomes" id="UP001230649">
    <property type="component" value="Unassembled WGS sequence"/>
</dbReference>
<accession>A0ACC2VXZ8</accession>
<protein>
    <submittedName>
        <fullName evidence="1">Uncharacterized protein</fullName>
    </submittedName>
</protein>
<evidence type="ECO:0000313" key="1">
    <source>
        <dbReference type="EMBL" id="KAJ9104068.1"/>
    </source>
</evidence>
<evidence type="ECO:0000313" key="2">
    <source>
        <dbReference type="Proteomes" id="UP001230649"/>
    </source>
</evidence>
<proteinExistence type="predicted"/>
<reference evidence="1" key="1">
    <citation type="submission" date="2023-04" db="EMBL/GenBank/DDBJ databases">
        <title>Draft Genome sequencing of Naganishia species isolated from polar environments using Oxford Nanopore Technology.</title>
        <authorList>
            <person name="Leo P."/>
            <person name="Venkateswaran K."/>
        </authorList>
    </citation>
    <scope>NUCLEOTIDE SEQUENCE</scope>
    <source>
        <strain evidence="1">MNA-CCFEE 5262</strain>
    </source>
</reference>
<dbReference type="EMBL" id="JASBWS010000056">
    <property type="protein sequence ID" value="KAJ9104068.1"/>
    <property type="molecule type" value="Genomic_DNA"/>
</dbReference>
<name>A0ACC2VXZ8_9TREE</name>